<proteinExistence type="predicted"/>
<gene>
    <name evidence="1" type="ORF">ABEU20_001839</name>
</gene>
<keyword evidence="2" id="KW-1185">Reference proteome</keyword>
<dbReference type="EMBL" id="JBDLNV010000002">
    <property type="protein sequence ID" value="MFM1723275.1"/>
    <property type="molecule type" value="Genomic_DNA"/>
</dbReference>
<dbReference type="Proteomes" id="UP001629745">
    <property type="component" value="Unassembled WGS sequence"/>
</dbReference>
<evidence type="ECO:0000313" key="1">
    <source>
        <dbReference type="EMBL" id="MFM1723275.1"/>
    </source>
</evidence>
<dbReference type="RefSeq" id="WP_420163820.1">
    <property type="nucleotide sequence ID" value="NZ_JBDLNV010000002.1"/>
</dbReference>
<reference evidence="1 2" key="1">
    <citation type="submission" date="2023-11" db="EMBL/GenBank/DDBJ databases">
        <authorList>
            <person name="Val-Calvo J."/>
            <person name="Scortti M."/>
            <person name="Vazquez-Boland J."/>
        </authorList>
    </citation>
    <scope>NUCLEOTIDE SEQUENCE [LARGE SCALE GENOMIC DNA]</scope>
    <source>
        <strain evidence="1 2">PAM 2766</strain>
    </source>
</reference>
<organism evidence="1 2">
    <name type="scientific">Rhodococcus parequi</name>
    <dbReference type="NCBI Taxonomy" id="3137122"/>
    <lineage>
        <taxon>Bacteria</taxon>
        <taxon>Bacillati</taxon>
        <taxon>Actinomycetota</taxon>
        <taxon>Actinomycetes</taxon>
        <taxon>Mycobacteriales</taxon>
        <taxon>Nocardiaceae</taxon>
        <taxon>Rhodococcus</taxon>
    </lineage>
</organism>
<sequence length="166" mass="17847">MESFVEAIGRLRSAGWSFEPGSQQASTPAALESVPSSQVAWASAFSQLSSPDETTWFLALGDYVEPSDDAFAWNEFENMSRDAAMSAEDEAAVTAFWNRHCPILLSVRDGYSYLAIRDDGAIVHGVEPEFEITADVAPDLAALLSTISDPPTPGIGLVETLLFGRA</sequence>
<name>A0ABW9FCJ7_9NOCA</name>
<accession>A0ABW9FCJ7</accession>
<evidence type="ECO:0008006" key="3">
    <source>
        <dbReference type="Google" id="ProtNLM"/>
    </source>
</evidence>
<evidence type="ECO:0000313" key="2">
    <source>
        <dbReference type="Proteomes" id="UP001629745"/>
    </source>
</evidence>
<protein>
    <recommendedName>
        <fullName evidence="3">SMI1/KNR4 family protein</fullName>
    </recommendedName>
</protein>
<comment type="caution">
    <text evidence="1">The sequence shown here is derived from an EMBL/GenBank/DDBJ whole genome shotgun (WGS) entry which is preliminary data.</text>
</comment>